<evidence type="ECO:0000313" key="5">
    <source>
        <dbReference type="Proteomes" id="UP000316476"/>
    </source>
</evidence>
<dbReference type="SUPFAM" id="SSF54909">
    <property type="entry name" value="Dimeric alpha+beta barrel"/>
    <property type="match status" value="1"/>
</dbReference>
<dbReference type="PROSITE" id="PS51502">
    <property type="entry name" value="S_R_A_B_BARREL"/>
    <property type="match status" value="1"/>
</dbReference>
<dbReference type="AlphaFoldDB" id="A0A5C6FYH3"/>
<proteinExistence type="predicted"/>
<feature type="signal peptide" evidence="2">
    <location>
        <begin position="1"/>
        <end position="28"/>
    </location>
</feature>
<gene>
    <name evidence="4" type="ORF">V7x_31760</name>
</gene>
<dbReference type="Proteomes" id="UP000316476">
    <property type="component" value="Unassembled WGS sequence"/>
</dbReference>
<dbReference type="InterPro" id="IPR013097">
    <property type="entry name" value="Dabb"/>
</dbReference>
<protein>
    <submittedName>
        <fullName evidence="4">Stress responsive A/B Barrel Domain protein</fullName>
    </submittedName>
</protein>
<dbReference type="Pfam" id="PF07876">
    <property type="entry name" value="Dabb"/>
    <property type="match status" value="1"/>
</dbReference>
<evidence type="ECO:0000256" key="2">
    <source>
        <dbReference type="SAM" id="SignalP"/>
    </source>
</evidence>
<dbReference type="Gene3D" id="3.30.70.100">
    <property type="match status" value="1"/>
</dbReference>
<reference evidence="4 5" key="1">
    <citation type="submission" date="2019-02" db="EMBL/GenBank/DDBJ databases">
        <title>Deep-cultivation of Planctomycetes and their phenomic and genomic characterization uncovers novel biology.</title>
        <authorList>
            <person name="Wiegand S."/>
            <person name="Jogler M."/>
            <person name="Boedeker C."/>
            <person name="Pinto D."/>
            <person name="Vollmers J."/>
            <person name="Rivas-Marin E."/>
            <person name="Kohn T."/>
            <person name="Peeters S.H."/>
            <person name="Heuer A."/>
            <person name="Rast P."/>
            <person name="Oberbeckmann S."/>
            <person name="Bunk B."/>
            <person name="Jeske O."/>
            <person name="Meyerdierks A."/>
            <person name="Storesund J.E."/>
            <person name="Kallscheuer N."/>
            <person name="Luecker S."/>
            <person name="Lage O.M."/>
            <person name="Pohl T."/>
            <person name="Merkel B.J."/>
            <person name="Hornburger P."/>
            <person name="Mueller R.-W."/>
            <person name="Bruemmer F."/>
            <person name="Labrenz M."/>
            <person name="Spormann A.M."/>
            <person name="Op Den Camp H."/>
            <person name="Overmann J."/>
            <person name="Amann R."/>
            <person name="Jetten M.S.M."/>
            <person name="Mascher T."/>
            <person name="Medema M.H."/>
            <person name="Devos D.P."/>
            <person name="Kaster A.-K."/>
            <person name="Ovreas L."/>
            <person name="Rohde M."/>
            <person name="Galperin M.Y."/>
            <person name="Jogler C."/>
        </authorList>
    </citation>
    <scope>NUCLEOTIDE SEQUENCE [LARGE SCALE GENOMIC DNA]</scope>
    <source>
        <strain evidence="4 5">V7</strain>
    </source>
</reference>
<accession>A0A5C6FYH3</accession>
<evidence type="ECO:0000259" key="3">
    <source>
        <dbReference type="PROSITE" id="PS51502"/>
    </source>
</evidence>
<dbReference type="InterPro" id="IPR044662">
    <property type="entry name" value="HS1/DABB1-like"/>
</dbReference>
<keyword evidence="2" id="KW-0732">Signal</keyword>
<dbReference type="PANTHER" id="PTHR33178">
    <property type="match status" value="1"/>
</dbReference>
<comment type="subunit">
    <text evidence="1">Homodimer.</text>
</comment>
<comment type="caution">
    <text evidence="4">The sequence shown here is derived from an EMBL/GenBank/DDBJ whole genome shotgun (WGS) entry which is preliminary data.</text>
</comment>
<name>A0A5C6FYH3_9PLAN</name>
<organism evidence="4 5">
    <name type="scientific">Crateriforma conspicua</name>
    <dbReference type="NCBI Taxonomy" id="2527996"/>
    <lineage>
        <taxon>Bacteria</taxon>
        <taxon>Pseudomonadati</taxon>
        <taxon>Planctomycetota</taxon>
        <taxon>Planctomycetia</taxon>
        <taxon>Planctomycetales</taxon>
        <taxon>Planctomycetaceae</taxon>
        <taxon>Crateriforma</taxon>
    </lineage>
</organism>
<dbReference type="EMBL" id="SJPZ01000001">
    <property type="protein sequence ID" value="TWU67601.1"/>
    <property type="molecule type" value="Genomic_DNA"/>
</dbReference>
<dbReference type="InterPro" id="IPR011008">
    <property type="entry name" value="Dimeric_a/b-barrel"/>
</dbReference>
<feature type="domain" description="Stress-response A/B barrel" evidence="3">
    <location>
        <begin position="40"/>
        <end position="134"/>
    </location>
</feature>
<feature type="chain" id="PRO_5022805823" evidence="2">
    <location>
        <begin position="29"/>
        <end position="138"/>
    </location>
</feature>
<evidence type="ECO:0000256" key="1">
    <source>
        <dbReference type="ARBA" id="ARBA00011738"/>
    </source>
</evidence>
<dbReference type="SMART" id="SM00886">
    <property type="entry name" value="Dabb"/>
    <property type="match status" value="1"/>
</dbReference>
<evidence type="ECO:0000313" key="4">
    <source>
        <dbReference type="EMBL" id="TWU67601.1"/>
    </source>
</evidence>
<sequence length="138" mass="15337" precursor="true">MNTNLRRRCTALTALALLAVAGMMTADAEPGSEKMEKGTLRHVVMFKFKDSSSDSDVQGVVDAFRALPKRIPEIADFEYGTNNSPEGLNEGLTHCFLVSFKSEEDRAKYLPHPAHKEFVGVLKPHLDKVVVIDYWAAK</sequence>
<dbReference type="PANTHER" id="PTHR33178:SF10">
    <property type="entry name" value="STRESS-RESPONSE A_B BARREL DOMAIN-CONTAINING PROTEIN"/>
    <property type="match status" value="1"/>
</dbReference>